<comment type="caution">
    <text evidence="1">The sequence shown here is derived from an EMBL/GenBank/DDBJ whole genome shotgun (WGS) entry which is preliminary data.</text>
</comment>
<organism evidence="1 2">
    <name type="scientific">Paenibacillus sacheonensis</name>
    <dbReference type="NCBI Taxonomy" id="742054"/>
    <lineage>
        <taxon>Bacteria</taxon>
        <taxon>Bacillati</taxon>
        <taxon>Bacillota</taxon>
        <taxon>Bacilli</taxon>
        <taxon>Bacillales</taxon>
        <taxon>Paenibacillaceae</taxon>
        <taxon>Paenibacillus</taxon>
    </lineage>
</organism>
<evidence type="ECO:0000313" key="2">
    <source>
        <dbReference type="Proteomes" id="UP000558113"/>
    </source>
</evidence>
<keyword evidence="2" id="KW-1185">Reference proteome</keyword>
<dbReference type="AlphaFoldDB" id="A0A7X5C0L0"/>
<name>A0A7X5C0L0_9BACL</name>
<evidence type="ECO:0008006" key="3">
    <source>
        <dbReference type="Google" id="ProtNLM"/>
    </source>
</evidence>
<dbReference type="PROSITE" id="PS51257">
    <property type="entry name" value="PROKAR_LIPOPROTEIN"/>
    <property type="match status" value="1"/>
</dbReference>
<accession>A0A7X5C0L0</accession>
<sequence length="365" mass="39130">MILRTNRIVLLLAIVVAFACSILDMTFLKEDMFEHFARKLVNEEKTSSYEHAHPDVTTFAEGQYAVDRGKIREVSLANRDGAIVVRQAEGNRIQLRYKVKVTSRNKEGTERRQTAVKADKDPAGERLTLTATVDGKPVEGGRVSVDYELLVPSGLKLDIKSERGSVSVLGTKGDLGVRSDNGMLEIQQVDGRLMADVAHGNAYLSGITGGIDLKNEFSDVTIEQAKGAVKLDSSNGVNAIGPIEGALTGRAGEGTLMLRAVGGTIDLTAVAANVQVTELRGNARIRPESSDVTVLLDKTGGYTLDTVVKNGHIGTQLPLVVKRDPAEGNIDRLRGSLGDGKWTIAIDGVVSDIHLYTRTAAAVTN</sequence>
<protein>
    <recommendedName>
        <fullName evidence="3">Adhesin domain-containing protein</fullName>
    </recommendedName>
</protein>
<dbReference type="OrthoDB" id="2539736at2"/>
<proteinExistence type="predicted"/>
<dbReference type="RefSeq" id="WP_161697120.1">
    <property type="nucleotide sequence ID" value="NZ_JAAAMU010000004.1"/>
</dbReference>
<evidence type="ECO:0000313" key="1">
    <source>
        <dbReference type="EMBL" id="NBC69375.1"/>
    </source>
</evidence>
<dbReference type="EMBL" id="JAAAMU010000004">
    <property type="protein sequence ID" value="NBC69375.1"/>
    <property type="molecule type" value="Genomic_DNA"/>
</dbReference>
<reference evidence="1 2" key="1">
    <citation type="submission" date="2020-01" db="EMBL/GenBank/DDBJ databases">
        <title>Paenibacillus soybeanensis sp. nov. isolated from the nodules of soybean (Glycine max(L.) Merr).</title>
        <authorList>
            <person name="Wang H."/>
        </authorList>
    </citation>
    <scope>NUCLEOTIDE SEQUENCE [LARGE SCALE GENOMIC DNA]</scope>
    <source>
        <strain evidence="1 2">DSM 23054</strain>
    </source>
</reference>
<dbReference type="Proteomes" id="UP000558113">
    <property type="component" value="Unassembled WGS sequence"/>
</dbReference>
<gene>
    <name evidence="1" type="ORF">GT003_10265</name>
</gene>